<dbReference type="GO" id="GO:0008360">
    <property type="term" value="P:regulation of cell shape"/>
    <property type="evidence" value="ECO:0007669"/>
    <property type="project" value="UniProtKB-KW"/>
</dbReference>
<protein>
    <submittedName>
        <fullName evidence="7">Cell cycle protein</fullName>
    </submittedName>
</protein>
<dbReference type="GO" id="GO:0005886">
    <property type="term" value="C:plasma membrane"/>
    <property type="evidence" value="ECO:0007669"/>
    <property type="project" value="TreeGrafter"/>
</dbReference>
<keyword evidence="3" id="KW-0133">Cell shape</keyword>
<evidence type="ECO:0000256" key="3">
    <source>
        <dbReference type="ARBA" id="ARBA00022960"/>
    </source>
</evidence>
<dbReference type="OrthoDB" id="9812661at2"/>
<comment type="subcellular location">
    <subcellularLocation>
        <location evidence="1">Membrane</location>
        <topology evidence="1">Multi-pass membrane protein</topology>
    </subcellularLocation>
</comment>
<keyword evidence="5 6" id="KW-0472">Membrane</keyword>
<keyword evidence="8" id="KW-1185">Reference proteome</keyword>
<sequence>MDSKVEATYNRALSAMALTGLISFLLLTIFRKPVTLVPFYGAVIFLSIVFIGYFFTGWIFPSSDKFLFILAGFLTELGLIMLCRINMELFKRQVAFFALGVGFFILSSILTRYFISLELKPVYFWGATVALLLLPLLFGVEKGGAKNWLAFSGFTFQPSELAKITFVFYLAGVLKQNKINNFPRLAAEILAAVGLLAISKDLGGAMLFYITALAVIFTATSRLDLTAAGLSAAGILGVLSYFLFDHVRVRIEAWLNPWQDVPGRGYQIVQSLFAIAEGGYFGTGLGLGRPDFIPAVATDFIFSAFAEEFGFLGAAAVILMYFLMVYRGIKIALRLEDSYPALIALGYTVMFGMQIFTIIGGVIKLIPVTGVTLPFMSYGGSSMVMSFTSLGILNGLWLQAREGETDGEAA</sequence>
<reference evidence="7 8" key="1">
    <citation type="journal article" date="2010" name="Stand. Genomic Sci.">
        <title>Complete genome sequence of Thermosediminibacter oceani type strain (JW/IW-1228P).</title>
        <authorList>
            <person name="Pitluck S."/>
            <person name="Yasawong M."/>
            <person name="Munk C."/>
            <person name="Nolan M."/>
            <person name="Lapidus A."/>
            <person name="Lucas S."/>
            <person name="Glavina Del Rio T."/>
            <person name="Tice H."/>
            <person name="Cheng J.F."/>
            <person name="Bruce D."/>
            <person name="Detter C."/>
            <person name="Tapia R."/>
            <person name="Han C."/>
            <person name="Goodwin L."/>
            <person name="Liolios K."/>
            <person name="Ivanova N."/>
            <person name="Mavromatis K."/>
            <person name="Mikhailova N."/>
            <person name="Pati A."/>
            <person name="Chen A."/>
            <person name="Palaniappan K."/>
            <person name="Land M."/>
            <person name="Hauser L."/>
            <person name="Chang Y.J."/>
            <person name="Jeffries C.D."/>
            <person name="Rohde M."/>
            <person name="Spring S."/>
            <person name="Sikorski J."/>
            <person name="Goker M."/>
            <person name="Woyke T."/>
            <person name="Bristow J."/>
            <person name="Eisen J.A."/>
            <person name="Markowitz V."/>
            <person name="Hugenholtz P."/>
            <person name="Kyrpides N.C."/>
            <person name="Klenk H.P."/>
        </authorList>
    </citation>
    <scope>NUCLEOTIDE SEQUENCE [LARGE SCALE GENOMIC DNA]</scope>
    <source>
        <strain evidence="8">ATCC BAA-1034 / DSM 16646 / JW/IW-1228P</strain>
    </source>
</reference>
<feature type="transmembrane region" description="Helical" evidence="6">
    <location>
        <begin position="341"/>
        <end position="363"/>
    </location>
</feature>
<feature type="transmembrane region" description="Helical" evidence="6">
    <location>
        <begin position="225"/>
        <end position="244"/>
    </location>
</feature>
<dbReference type="HOGENOM" id="CLU_029243_3_0_9"/>
<gene>
    <name evidence="7" type="ordered locus">Toce_0253</name>
</gene>
<keyword evidence="2 6" id="KW-0812">Transmembrane</keyword>
<dbReference type="GO" id="GO:0032153">
    <property type="term" value="C:cell division site"/>
    <property type="evidence" value="ECO:0007669"/>
    <property type="project" value="TreeGrafter"/>
</dbReference>
<feature type="transmembrane region" description="Helical" evidence="6">
    <location>
        <begin position="37"/>
        <end position="60"/>
    </location>
</feature>
<accession>D9S0B1</accession>
<dbReference type="STRING" id="555079.Toce_0253"/>
<evidence type="ECO:0000313" key="7">
    <source>
        <dbReference type="EMBL" id="ADL07039.1"/>
    </source>
</evidence>
<dbReference type="InterPro" id="IPR001182">
    <property type="entry name" value="FtsW/RodA"/>
</dbReference>
<dbReference type="GO" id="GO:0051301">
    <property type="term" value="P:cell division"/>
    <property type="evidence" value="ECO:0007669"/>
    <property type="project" value="InterPro"/>
</dbReference>
<feature type="transmembrane region" description="Helical" evidence="6">
    <location>
        <begin position="12"/>
        <end position="30"/>
    </location>
</feature>
<dbReference type="KEGG" id="toc:Toce_0253"/>
<evidence type="ECO:0000256" key="5">
    <source>
        <dbReference type="ARBA" id="ARBA00023136"/>
    </source>
</evidence>
<feature type="transmembrane region" description="Helical" evidence="6">
    <location>
        <begin position="121"/>
        <end position="140"/>
    </location>
</feature>
<evidence type="ECO:0000256" key="2">
    <source>
        <dbReference type="ARBA" id="ARBA00022692"/>
    </source>
</evidence>
<evidence type="ECO:0000256" key="4">
    <source>
        <dbReference type="ARBA" id="ARBA00022989"/>
    </source>
</evidence>
<dbReference type="EMBL" id="CP002131">
    <property type="protein sequence ID" value="ADL07039.1"/>
    <property type="molecule type" value="Genomic_DNA"/>
</dbReference>
<dbReference type="Pfam" id="PF01098">
    <property type="entry name" value="FTSW_RODA_SPOVE"/>
    <property type="match status" value="1"/>
</dbReference>
<dbReference type="PANTHER" id="PTHR30474:SF3">
    <property type="entry name" value="PEPTIDOGLYCAN GLYCOSYLTRANSFERASE RODA"/>
    <property type="match status" value="1"/>
</dbReference>
<dbReference type="PANTHER" id="PTHR30474">
    <property type="entry name" value="CELL CYCLE PROTEIN"/>
    <property type="match status" value="1"/>
</dbReference>
<feature type="transmembrane region" description="Helical" evidence="6">
    <location>
        <begin position="375"/>
        <end position="398"/>
    </location>
</feature>
<dbReference type="RefSeq" id="WP_013275090.1">
    <property type="nucleotide sequence ID" value="NC_014377.1"/>
</dbReference>
<dbReference type="GO" id="GO:0015648">
    <property type="term" value="F:lipid-linked peptidoglycan transporter activity"/>
    <property type="evidence" value="ECO:0007669"/>
    <property type="project" value="TreeGrafter"/>
</dbReference>
<evidence type="ECO:0000256" key="1">
    <source>
        <dbReference type="ARBA" id="ARBA00004141"/>
    </source>
</evidence>
<feature type="transmembrane region" description="Helical" evidence="6">
    <location>
        <begin position="147"/>
        <end position="169"/>
    </location>
</feature>
<name>D9S0B1_THEOJ</name>
<feature type="transmembrane region" description="Helical" evidence="6">
    <location>
        <begin position="66"/>
        <end position="83"/>
    </location>
</feature>
<dbReference type="AlphaFoldDB" id="D9S0B1"/>
<dbReference type="eggNOG" id="COG0772">
    <property type="taxonomic scope" value="Bacteria"/>
</dbReference>
<organism evidence="7 8">
    <name type="scientific">Thermosediminibacter oceani (strain ATCC BAA-1034 / DSM 16646 / JW/IW-1228P)</name>
    <dbReference type="NCBI Taxonomy" id="555079"/>
    <lineage>
        <taxon>Bacteria</taxon>
        <taxon>Bacillati</taxon>
        <taxon>Bacillota</taxon>
        <taxon>Clostridia</taxon>
        <taxon>Thermosediminibacterales</taxon>
        <taxon>Thermosediminibacteraceae</taxon>
        <taxon>Thermosediminibacter</taxon>
    </lineage>
</organism>
<evidence type="ECO:0000256" key="6">
    <source>
        <dbReference type="SAM" id="Phobius"/>
    </source>
</evidence>
<evidence type="ECO:0000313" key="8">
    <source>
        <dbReference type="Proteomes" id="UP000000272"/>
    </source>
</evidence>
<dbReference type="Proteomes" id="UP000000272">
    <property type="component" value="Chromosome"/>
</dbReference>
<feature type="transmembrane region" description="Helical" evidence="6">
    <location>
        <begin position="309"/>
        <end position="329"/>
    </location>
</feature>
<feature type="transmembrane region" description="Helical" evidence="6">
    <location>
        <begin position="189"/>
        <end position="218"/>
    </location>
</feature>
<keyword evidence="4 6" id="KW-1133">Transmembrane helix</keyword>
<feature type="transmembrane region" description="Helical" evidence="6">
    <location>
        <begin position="95"/>
        <end position="115"/>
    </location>
</feature>
<proteinExistence type="predicted"/>